<evidence type="ECO:0000256" key="1">
    <source>
        <dbReference type="SAM" id="MobiDB-lite"/>
    </source>
</evidence>
<sequence>MDKSSLSTTPSSERGPPSVSKPPGHVGARNSDASPGLGDCLAVNAEDSQRREQQHRRDATYARLAADVQQSSSHKRQRDETEESGPSRILGVYGNQSGEHAVDVSATGGLSGLAPVEAPVKPTKRPKVEQLTSQRTVPVIVFPDLPPGAEDNNRWLGVFVPTLLKFLGSRQDPYYWKDDYSVLTVQAIWDVVYAGRIEWTVCCSDLVHTKATKAVLEWRDRIRKAGVIAFDAYFKSARLDFPTNGRREDYCSAIMHEGRLFYAVPDEMQGLYRSRFVLAPLQRHLKMIKGAKDVPTIMSKTGYDHPYAAIGLAAAAAYWAAALWRYGKVSYDKRGTPVIVKTIYEITGKDTREEIAFRSVNFRRTAMGCTASACKLAPKRNSLPYGAVEELANDDFALLVDMED</sequence>
<dbReference type="Proteomes" id="UP000308197">
    <property type="component" value="Unassembled WGS sequence"/>
</dbReference>
<protein>
    <submittedName>
        <fullName evidence="2">Uncharacterized protein</fullName>
    </submittedName>
</protein>
<accession>A0A5C3NSJ1</accession>
<dbReference type="STRING" id="1314778.A0A5C3NSJ1"/>
<proteinExistence type="predicted"/>
<dbReference type="EMBL" id="ML211946">
    <property type="protein sequence ID" value="TFK79729.1"/>
    <property type="molecule type" value="Genomic_DNA"/>
</dbReference>
<dbReference type="AlphaFoldDB" id="A0A5C3NSJ1"/>
<keyword evidence="3" id="KW-1185">Reference proteome</keyword>
<feature type="region of interest" description="Disordered" evidence="1">
    <location>
        <begin position="1"/>
        <end position="90"/>
    </location>
</feature>
<organism evidence="2 3">
    <name type="scientific">Polyporus arcularius HHB13444</name>
    <dbReference type="NCBI Taxonomy" id="1314778"/>
    <lineage>
        <taxon>Eukaryota</taxon>
        <taxon>Fungi</taxon>
        <taxon>Dikarya</taxon>
        <taxon>Basidiomycota</taxon>
        <taxon>Agaricomycotina</taxon>
        <taxon>Agaricomycetes</taxon>
        <taxon>Polyporales</taxon>
        <taxon>Polyporaceae</taxon>
        <taxon>Polyporus</taxon>
    </lineage>
</organism>
<name>A0A5C3NSJ1_9APHY</name>
<reference evidence="2 3" key="1">
    <citation type="journal article" date="2019" name="Nat. Ecol. Evol.">
        <title>Megaphylogeny resolves global patterns of mushroom evolution.</title>
        <authorList>
            <person name="Varga T."/>
            <person name="Krizsan K."/>
            <person name="Foldi C."/>
            <person name="Dima B."/>
            <person name="Sanchez-Garcia M."/>
            <person name="Sanchez-Ramirez S."/>
            <person name="Szollosi G.J."/>
            <person name="Szarkandi J.G."/>
            <person name="Papp V."/>
            <person name="Albert L."/>
            <person name="Andreopoulos W."/>
            <person name="Angelini C."/>
            <person name="Antonin V."/>
            <person name="Barry K.W."/>
            <person name="Bougher N.L."/>
            <person name="Buchanan P."/>
            <person name="Buyck B."/>
            <person name="Bense V."/>
            <person name="Catcheside P."/>
            <person name="Chovatia M."/>
            <person name="Cooper J."/>
            <person name="Damon W."/>
            <person name="Desjardin D."/>
            <person name="Finy P."/>
            <person name="Geml J."/>
            <person name="Haridas S."/>
            <person name="Hughes K."/>
            <person name="Justo A."/>
            <person name="Karasinski D."/>
            <person name="Kautmanova I."/>
            <person name="Kiss B."/>
            <person name="Kocsube S."/>
            <person name="Kotiranta H."/>
            <person name="LaButti K.M."/>
            <person name="Lechner B.E."/>
            <person name="Liimatainen K."/>
            <person name="Lipzen A."/>
            <person name="Lukacs Z."/>
            <person name="Mihaltcheva S."/>
            <person name="Morgado L.N."/>
            <person name="Niskanen T."/>
            <person name="Noordeloos M.E."/>
            <person name="Ohm R.A."/>
            <person name="Ortiz-Santana B."/>
            <person name="Ovrebo C."/>
            <person name="Racz N."/>
            <person name="Riley R."/>
            <person name="Savchenko A."/>
            <person name="Shiryaev A."/>
            <person name="Soop K."/>
            <person name="Spirin V."/>
            <person name="Szebenyi C."/>
            <person name="Tomsovsky M."/>
            <person name="Tulloss R.E."/>
            <person name="Uehling J."/>
            <person name="Grigoriev I.V."/>
            <person name="Vagvolgyi C."/>
            <person name="Papp T."/>
            <person name="Martin F.M."/>
            <person name="Miettinen O."/>
            <person name="Hibbett D.S."/>
            <person name="Nagy L.G."/>
        </authorList>
    </citation>
    <scope>NUCLEOTIDE SEQUENCE [LARGE SCALE GENOMIC DNA]</scope>
    <source>
        <strain evidence="2 3">HHB13444</strain>
    </source>
</reference>
<feature type="compositionally biased region" description="Polar residues" evidence="1">
    <location>
        <begin position="1"/>
        <end position="12"/>
    </location>
</feature>
<feature type="compositionally biased region" description="Basic and acidic residues" evidence="1">
    <location>
        <begin position="47"/>
        <end position="60"/>
    </location>
</feature>
<evidence type="ECO:0000313" key="3">
    <source>
        <dbReference type="Proteomes" id="UP000308197"/>
    </source>
</evidence>
<dbReference type="InParanoid" id="A0A5C3NSJ1"/>
<gene>
    <name evidence="2" type="ORF">K466DRAFT_570065</name>
</gene>
<evidence type="ECO:0000313" key="2">
    <source>
        <dbReference type="EMBL" id="TFK79729.1"/>
    </source>
</evidence>